<evidence type="ECO:0000313" key="3">
    <source>
        <dbReference type="Proteomes" id="UP000218209"/>
    </source>
</evidence>
<protein>
    <submittedName>
        <fullName evidence="2">Uncharacterized protein</fullName>
    </submittedName>
</protein>
<dbReference type="EMBL" id="KV918775">
    <property type="protein sequence ID" value="OSX80422.1"/>
    <property type="molecule type" value="Genomic_DNA"/>
</dbReference>
<feature type="compositionally biased region" description="Low complexity" evidence="1">
    <location>
        <begin position="228"/>
        <end position="243"/>
    </location>
</feature>
<reference evidence="2 3" key="1">
    <citation type="submission" date="2017-03" db="EMBL/GenBank/DDBJ databases">
        <title>WGS assembly of Porphyra umbilicalis.</title>
        <authorList>
            <person name="Brawley S.H."/>
            <person name="Blouin N.A."/>
            <person name="Ficko-Blean E."/>
            <person name="Wheeler G.L."/>
            <person name="Lohr M."/>
            <person name="Goodson H.V."/>
            <person name="Jenkins J.W."/>
            <person name="Blaby-Haas C.E."/>
            <person name="Helliwell K.E."/>
            <person name="Chan C."/>
            <person name="Marriage T."/>
            <person name="Bhattacharya D."/>
            <person name="Klein A.S."/>
            <person name="Badis Y."/>
            <person name="Brodie J."/>
            <person name="Cao Y."/>
            <person name="Collen J."/>
            <person name="Dittami S.M."/>
            <person name="Gachon C.M."/>
            <person name="Green B.R."/>
            <person name="Karpowicz S."/>
            <person name="Kim J.W."/>
            <person name="Kudahl U."/>
            <person name="Lin S."/>
            <person name="Michel G."/>
            <person name="Mittag M."/>
            <person name="Olson B.J."/>
            <person name="Pangilinan J."/>
            <person name="Peng Y."/>
            <person name="Qiu H."/>
            <person name="Shu S."/>
            <person name="Singer J.T."/>
            <person name="Smith A.G."/>
            <person name="Sprecher B.N."/>
            <person name="Wagner V."/>
            <person name="Wang W."/>
            <person name="Wang Z.-Y."/>
            <person name="Yan J."/>
            <person name="Yarish C."/>
            <person name="Zoeuner-Riek S."/>
            <person name="Zhuang Y."/>
            <person name="Zou Y."/>
            <person name="Lindquist E.A."/>
            <person name="Grimwood J."/>
            <person name="Barry K."/>
            <person name="Rokhsar D.S."/>
            <person name="Schmutz J."/>
            <person name="Stiller J.W."/>
            <person name="Grossman A.R."/>
            <person name="Prochnik S.E."/>
        </authorList>
    </citation>
    <scope>NUCLEOTIDE SEQUENCE [LARGE SCALE GENOMIC DNA]</scope>
    <source>
        <strain evidence="2">4086291</strain>
    </source>
</reference>
<accession>A0A1X6PHU8</accession>
<evidence type="ECO:0000313" key="2">
    <source>
        <dbReference type="EMBL" id="OSX80422.1"/>
    </source>
</evidence>
<evidence type="ECO:0000256" key="1">
    <source>
        <dbReference type="SAM" id="MobiDB-lite"/>
    </source>
</evidence>
<feature type="compositionally biased region" description="Polar residues" evidence="1">
    <location>
        <begin position="1"/>
        <end position="29"/>
    </location>
</feature>
<feature type="compositionally biased region" description="Low complexity" evidence="1">
    <location>
        <begin position="186"/>
        <end position="204"/>
    </location>
</feature>
<sequence length="293" mass="31320">MSQVPLSHRACTSTRLAASKAGQSSSRRASYTRILSGPPHPLAASAQARKPLAPSLSRSIRWPRSCRRSAVPPQRPPQWATARSARATPPPAQGWLPSVRPTAPRSRGARTEHPSGWVERSASGPSRPPPLGSGSARRPRGARTGGARAPPWRPRHLAAAVPQPSPDPRWAWASSWGRRPAPPSARPWAAWVPPPGRQAAQQPRSLRCGVPTPCCPDRPPPPPPRLPTPVLLPAVPVRLSAPLGPGCRHTAPRRPRSYNPGPQSPPAAAPTTPTRSPTLRTPPVLQAPRAPRR</sequence>
<feature type="compositionally biased region" description="Pro residues" evidence="1">
    <location>
        <begin position="213"/>
        <end position="227"/>
    </location>
</feature>
<dbReference type="AlphaFoldDB" id="A0A1X6PHU8"/>
<dbReference type="Proteomes" id="UP000218209">
    <property type="component" value="Unassembled WGS sequence"/>
</dbReference>
<feature type="region of interest" description="Disordered" evidence="1">
    <location>
        <begin position="1"/>
        <end position="293"/>
    </location>
</feature>
<feature type="compositionally biased region" description="Low complexity" evidence="1">
    <location>
        <begin position="269"/>
        <end position="283"/>
    </location>
</feature>
<keyword evidence="3" id="KW-1185">Reference proteome</keyword>
<proteinExistence type="predicted"/>
<name>A0A1X6PHU8_PORUM</name>
<gene>
    <name evidence="2" type="ORF">BU14_0052s0038</name>
</gene>
<organism evidence="2 3">
    <name type="scientific">Porphyra umbilicalis</name>
    <name type="common">Purple laver</name>
    <name type="synonym">Red alga</name>
    <dbReference type="NCBI Taxonomy" id="2786"/>
    <lineage>
        <taxon>Eukaryota</taxon>
        <taxon>Rhodophyta</taxon>
        <taxon>Bangiophyceae</taxon>
        <taxon>Bangiales</taxon>
        <taxon>Bangiaceae</taxon>
        <taxon>Porphyra</taxon>
    </lineage>
</organism>